<feature type="transmembrane region" description="Helical" evidence="6">
    <location>
        <begin position="248"/>
        <end position="267"/>
    </location>
</feature>
<keyword evidence="2" id="KW-1003">Cell membrane</keyword>
<dbReference type="GO" id="GO:0005886">
    <property type="term" value="C:plasma membrane"/>
    <property type="evidence" value="ECO:0007669"/>
    <property type="project" value="UniProtKB-SubCell"/>
</dbReference>
<dbReference type="Proteomes" id="UP000694501">
    <property type="component" value="Unassembled WGS sequence"/>
</dbReference>
<feature type="domain" description="Type II secretion system protein GspF" evidence="7">
    <location>
        <begin position="115"/>
        <end position="230"/>
    </location>
</feature>
<dbReference type="InterPro" id="IPR018076">
    <property type="entry name" value="T2SS_GspF_dom"/>
</dbReference>
<dbReference type="EMBL" id="JAELVF020000001">
    <property type="protein sequence ID" value="MBU7597262.1"/>
    <property type="molecule type" value="Genomic_DNA"/>
</dbReference>
<keyword evidence="4 6" id="KW-1133">Transmembrane helix</keyword>
<sequence length="284" mass="29183">MSRWVLRRWPPRWRGSPGHSAAVAPIGRQRGIRLTPPDALLSPRSAPEALVLGRLVLCLCVAAGGALAYWQRSPLPLLGCLAAAVAVRRGLGSRARRVLADRREAAVVELCVEVAAELRAGSQPQQALLAVGVTDLGPPGTAVLAAARFGGDLPGALRSAARQPGGAGLGGVAACWQVAAEGGSGLAVGLDRVAHALRLERDQREDLRAQLAGPRATVSILAGLPLLGVLLGTAMGADPLGVLLHTPVGWALLAATLGLELLGALWARAIVRRAAGKGDGEETR</sequence>
<accession>A0A949N4S6</accession>
<evidence type="ECO:0000256" key="5">
    <source>
        <dbReference type="ARBA" id="ARBA00023136"/>
    </source>
</evidence>
<name>A0A949N4S6_9ACTN</name>
<keyword evidence="9" id="KW-1185">Reference proteome</keyword>
<evidence type="ECO:0000256" key="6">
    <source>
        <dbReference type="SAM" id="Phobius"/>
    </source>
</evidence>
<dbReference type="PANTHER" id="PTHR35007:SF4">
    <property type="entry name" value="CONSERVED TRANSMEMBRANE PROTEIN-RELATED"/>
    <property type="match status" value="1"/>
</dbReference>
<evidence type="ECO:0000313" key="8">
    <source>
        <dbReference type="EMBL" id="MBU7597262.1"/>
    </source>
</evidence>
<dbReference type="PANTHER" id="PTHR35007">
    <property type="entry name" value="INTEGRAL MEMBRANE PROTEIN-RELATED"/>
    <property type="match status" value="1"/>
</dbReference>
<evidence type="ECO:0000256" key="1">
    <source>
        <dbReference type="ARBA" id="ARBA00004651"/>
    </source>
</evidence>
<keyword evidence="5 6" id="KW-0472">Membrane</keyword>
<comment type="caution">
    <text evidence="8">The sequence shown here is derived from an EMBL/GenBank/DDBJ whole genome shotgun (WGS) entry which is preliminary data.</text>
</comment>
<proteinExistence type="predicted"/>
<feature type="transmembrane region" description="Helical" evidence="6">
    <location>
        <begin position="75"/>
        <end position="91"/>
    </location>
</feature>
<gene>
    <name evidence="8" type="ORF">JGS22_006340</name>
</gene>
<reference evidence="8" key="1">
    <citation type="submission" date="2021-06" db="EMBL/GenBank/DDBJ databases">
        <title>Sequencing of actinobacteria type strains.</title>
        <authorList>
            <person name="Nguyen G.-S."/>
            <person name="Wentzel A."/>
        </authorList>
    </citation>
    <scope>NUCLEOTIDE SEQUENCE</scope>
    <source>
        <strain evidence="8">P38-E01</strain>
    </source>
</reference>
<comment type="subcellular location">
    <subcellularLocation>
        <location evidence="1">Cell membrane</location>
        <topology evidence="1">Multi-pass membrane protein</topology>
    </subcellularLocation>
</comment>
<protein>
    <submittedName>
        <fullName evidence="8">Type II secretion system F family protein</fullName>
    </submittedName>
</protein>
<keyword evidence="3 6" id="KW-0812">Transmembrane</keyword>
<feature type="transmembrane region" description="Helical" evidence="6">
    <location>
        <begin position="49"/>
        <end position="69"/>
    </location>
</feature>
<evidence type="ECO:0000313" key="9">
    <source>
        <dbReference type="Proteomes" id="UP000694501"/>
    </source>
</evidence>
<dbReference type="Pfam" id="PF00482">
    <property type="entry name" value="T2SSF"/>
    <property type="match status" value="1"/>
</dbReference>
<evidence type="ECO:0000259" key="7">
    <source>
        <dbReference type="Pfam" id="PF00482"/>
    </source>
</evidence>
<feature type="transmembrane region" description="Helical" evidence="6">
    <location>
        <begin position="216"/>
        <end position="236"/>
    </location>
</feature>
<evidence type="ECO:0000256" key="2">
    <source>
        <dbReference type="ARBA" id="ARBA00022475"/>
    </source>
</evidence>
<organism evidence="8 9">
    <name type="scientific">Streptomyces tardus</name>
    <dbReference type="NCBI Taxonomy" id="2780544"/>
    <lineage>
        <taxon>Bacteria</taxon>
        <taxon>Bacillati</taxon>
        <taxon>Actinomycetota</taxon>
        <taxon>Actinomycetes</taxon>
        <taxon>Kitasatosporales</taxon>
        <taxon>Streptomycetaceae</taxon>
        <taxon>Streptomyces</taxon>
    </lineage>
</organism>
<evidence type="ECO:0000256" key="3">
    <source>
        <dbReference type="ARBA" id="ARBA00022692"/>
    </source>
</evidence>
<evidence type="ECO:0000256" key="4">
    <source>
        <dbReference type="ARBA" id="ARBA00022989"/>
    </source>
</evidence>
<dbReference type="AlphaFoldDB" id="A0A949N4S6"/>